<name>C6HGM4_AJECH</name>
<gene>
    <name evidence="2" type="ORF">HCDG_05115</name>
</gene>
<dbReference type="VEuPathDB" id="FungiDB:HCDG_05115"/>
<feature type="chain" id="PRO_5002964283" description="Secreted protein" evidence="1">
    <location>
        <begin position="19"/>
        <end position="122"/>
    </location>
</feature>
<sequence length="122" mass="13325">MPALHYTILLCVPLDVLTRFGTVASCVSSVCQVCITRTRAKFLVARPLKRKGWLSAASVPSFQVAEARIVRGNGQQFTILETSAAFGRRIRSVHLGYLGLMLDNPDNLHSVEQASHTVSSVN</sequence>
<evidence type="ECO:0000313" key="2">
    <source>
        <dbReference type="EMBL" id="EER40526.1"/>
    </source>
</evidence>
<reference evidence="3" key="1">
    <citation type="submission" date="2009-05" db="EMBL/GenBank/DDBJ databases">
        <title>The genome sequence of Ajellomyces capsulatus strain H143.</title>
        <authorList>
            <person name="Champion M."/>
            <person name="Cuomo C.A."/>
            <person name="Ma L.-J."/>
            <person name="Henn M.R."/>
            <person name="Sil A."/>
            <person name="Goldman B."/>
            <person name="Young S.K."/>
            <person name="Kodira C.D."/>
            <person name="Zeng Q."/>
            <person name="Koehrsen M."/>
            <person name="Alvarado L."/>
            <person name="Berlin A.M."/>
            <person name="Borenstein D."/>
            <person name="Chen Z."/>
            <person name="Engels R."/>
            <person name="Freedman E."/>
            <person name="Gellesch M."/>
            <person name="Goldberg J."/>
            <person name="Griggs A."/>
            <person name="Gujja S."/>
            <person name="Heiman D.I."/>
            <person name="Hepburn T.A."/>
            <person name="Howarth C."/>
            <person name="Jen D."/>
            <person name="Larson L."/>
            <person name="Lewis B."/>
            <person name="Mehta T."/>
            <person name="Park D."/>
            <person name="Pearson M."/>
            <person name="Roberts A."/>
            <person name="Saif S."/>
            <person name="Shea T.D."/>
            <person name="Shenoy N."/>
            <person name="Sisk P."/>
            <person name="Stolte C."/>
            <person name="Sykes S."/>
            <person name="Walk T."/>
            <person name="White J."/>
            <person name="Yandava C."/>
            <person name="Klein B."/>
            <person name="McEwen J.G."/>
            <person name="Puccia R."/>
            <person name="Goldman G.H."/>
            <person name="Felipe M.S."/>
            <person name="Nino-Vega G."/>
            <person name="San-Blas G."/>
            <person name="Taylor J.W."/>
            <person name="Mendoza L."/>
            <person name="Galagan J.E."/>
            <person name="Nusbaum C."/>
            <person name="Birren B.W."/>
        </authorList>
    </citation>
    <scope>NUCLEOTIDE SEQUENCE [LARGE SCALE GENOMIC DNA]</scope>
    <source>
        <strain evidence="3">H143</strain>
    </source>
</reference>
<organism evidence="2 3">
    <name type="scientific">Ajellomyces capsulatus (strain H143)</name>
    <name type="common">Darling's disease fungus</name>
    <name type="synonym">Histoplasma capsulatum</name>
    <dbReference type="NCBI Taxonomy" id="544712"/>
    <lineage>
        <taxon>Eukaryota</taxon>
        <taxon>Fungi</taxon>
        <taxon>Dikarya</taxon>
        <taxon>Ascomycota</taxon>
        <taxon>Pezizomycotina</taxon>
        <taxon>Eurotiomycetes</taxon>
        <taxon>Eurotiomycetidae</taxon>
        <taxon>Onygenales</taxon>
        <taxon>Ajellomycetaceae</taxon>
        <taxon>Histoplasma</taxon>
    </lineage>
</organism>
<proteinExistence type="predicted"/>
<evidence type="ECO:0008006" key="4">
    <source>
        <dbReference type="Google" id="ProtNLM"/>
    </source>
</evidence>
<dbReference type="AlphaFoldDB" id="C6HGM4"/>
<evidence type="ECO:0000313" key="3">
    <source>
        <dbReference type="Proteomes" id="UP000002624"/>
    </source>
</evidence>
<accession>C6HGM4</accession>
<protein>
    <recommendedName>
        <fullName evidence="4">Secreted protein</fullName>
    </recommendedName>
</protein>
<dbReference type="HOGENOM" id="CLU_2235792_0_0_1"/>
<keyword evidence="1" id="KW-0732">Signal</keyword>
<dbReference type="EMBL" id="GG692426">
    <property type="protein sequence ID" value="EER40526.1"/>
    <property type="molecule type" value="Genomic_DNA"/>
</dbReference>
<feature type="signal peptide" evidence="1">
    <location>
        <begin position="1"/>
        <end position="18"/>
    </location>
</feature>
<dbReference type="Proteomes" id="UP000002624">
    <property type="component" value="Unassembled WGS sequence"/>
</dbReference>
<evidence type="ECO:0000256" key="1">
    <source>
        <dbReference type="SAM" id="SignalP"/>
    </source>
</evidence>